<dbReference type="AlphaFoldDB" id="A0A914UTF6"/>
<protein>
    <submittedName>
        <fullName evidence="2">Uncharacterized protein</fullName>
    </submittedName>
</protein>
<accession>A0A914UTF6</accession>
<proteinExistence type="predicted"/>
<sequence>MARGRLRPIGGWRRSCYPLIHSLWSAAGAPDAFGLGQPRRRTLRPAPDRRRPVFMPAVEPSPSAFSQPACVCVSVCVYALYDQQRRGAARSGCCCHLPAGPPSNRFESNRPTGRG</sequence>
<keyword evidence="1" id="KW-1185">Reference proteome</keyword>
<evidence type="ECO:0000313" key="2">
    <source>
        <dbReference type="WBParaSite" id="PSAMB.scaffold1222size34137.g11805.t1"/>
    </source>
</evidence>
<dbReference type="WBParaSite" id="PSAMB.scaffold1222size34137.g11805.t1">
    <property type="protein sequence ID" value="PSAMB.scaffold1222size34137.g11805.t1"/>
    <property type="gene ID" value="PSAMB.scaffold1222size34137.g11805"/>
</dbReference>
<name>A0A914UTF6_9BILA</name>
<dbReference type="Proteomes" id="UP000887566">
    <property type="component" value="Unplaced"/>
</dbReference>
<organism evidence="1 2">
    <name type="scientific">Plectus sambesii</name>
    <dbReference type="NCBI Taxonomy" id="2011161"/>
    <lineage>
        <taxon>Eukaryota</taxon>
        <taxon>Metazoa</taxon>
        <taxon>Ecdysozoa</taxon>
        <taxon>Nematoda</taxon>
        <taxon>Chromadorea</taxon>
        <taxon>Plectida</taxon>
        <taxon>Plectina</taxon>
        <taxon>Plectoidea</taxon>
        <taxon>Plectidae</taxon>
        <taxon>Plectus</taxon>
    </lineage>
</organism>
<evidence type="ECO:0000313" key="1">
    <source>
        <dbReference type="Proteomes" id="UP000887566"/>
    </source>
</evidence>
<reference evidence="2" key="1">
    <citation type="submission" date="2022-11" db="UniProtKB">
        <authorList>
            <consortium name="WormBaseParasite"/>
        </authorList>
    </citation>
    <scope>IDENTIFICATION</scope>
</reference>